<dbReference type="InterPro" id="IPR013083">
    <property type="entry name" value="Znf_RING/FYVE/PHD"/>
</dbReference>
<dbReference type="InterPro" id="IPR011011">
    <property type="entry name" value="Znf_FYVE_PHD"/>
</dbReference>
<evidence type="ECO:0000256" key="5">
    <source>
        <dbReference type="ARBA" id="ARBA00022833"/>
    </source>
</evidence>
<evidence type="ECO:0000256" key="9">
    <source>
        <dbReference type="PROSITE-ProRule" id="PRU00146"/>
    </source>
</evidence>
<reference evidence="12" key="2">
    <citation type="submission" date="2017-10" db="EMBL/GenBank/DDBJ databases">
        <title>Ladona fulva Genome sequencing and assembly.</title>
        <authorList>
            <person name="Murali S."/>
            <person name="Richards S."/>
            <person name="Bandaranaike D."/>
            <person name="Bellair M."/>
            <person name="Blankenburg K."/>
            <person name="Chao H."/>
            <person name="Dinh H."/>
            <person name="Doddapaneni H."/>
            <person name="Dugan-Rocha S."/>
            <person name="Elkadiri S."/>
            <person name="Gnanaolivu R."/>
            <person name="Hernandez B."/>
            <person name="Skinner E."/>
            <person name="Javaid M."/>
            <person name="Lee S."/>
            <person name="Li M."/>
            <person name="Ming W."/>
            <person name="Munidasa M."/>
            <person name="Muniz J."/>
            <person name="Nguyen L."/>
            <person name="Hughes D."/>
            <person name="Osuji N."/>
            <person name="Pu L.-L."/>
            <person name="Puazo M."/>
            <person name="Qu C."/>
            <person name="Quiroz J."/>
            <person name="Raj R."/>
            <person name="Weissenberger G."/>
            <person name="Xin Y."/>
            <person name="Zou X."/>
            <person name="Han Y."/>
            <person name="Worley K."/>
            <person name="Muzny D."/>
            <person name="Gibbs R."/>
        </authorList>
    </citation>
    <scope>NUCLEOTIDE SEQUENCE</scope>
    <source>
        <strain evidence="12">Sampled in the wild</strain>
    </source>
</reference>
<feature type="compositionally biased region" description="Low complexity" evidence="10">
    <location>
        <begin position="1"/>
        <end position="17"/>
    </location>
</feature>
<dbReference type="PANTHER" id="PTHR45888:SF4">
    <property type="entry name" value="PHD FINGER PROTEIN 10"/>
    <property type="match status" value="1"/>
</dbReference>
<dbReference type="PANTHER" id="PTHR45888">
    <property type="entry name" value="HL01030P-RELATED"/>
    <property type="match status" value="1"/>
</dbReference>
<feature type="compositionally biased region" description="Gly residues" evidence="10">
    <location>
        <begin position="366"/>
        <end position="375"/>
    </location>
</feature>
<organism evidence="12 13">
    <name type="scientific">Ladona fulva</name>
    <name type="common">Scarce chaser dragonfly</name>
    <name type="synonym">Libellula fulva</name>
    <dbReference type="NCBI Taxonomy" id="123851"/>
    <lineage>
        <taxon>Eukaryota</taxon>
        <taxon>Metazoa</taxon>
        <taxon>Ecdysozoa</taxon>
        <taxon>Arthropoda</taxon>
        <taxon>Hexapoda</taxon>
        <taxon>Insecta</taxon>
        <taxon>Pterygota</taxon>
        <taxon>Palaeoptera</taxon>
        <taxon>Odonata</taxon>
        <taxon>Epiprocta</taxon>
        <taxon>Anisoptera</taxon>
        <taxon>Libelluloidea</taxon>
        <taxon>Libellulidae</taxon>
        <taxon>Ladona</taxon>
    </lineage>
</organism>
<evidence type="ECO:0000256" key="6">
    <source>
        <dbReference type="ARBA" id="ARBA00023015"/>
    </source>
</evidence>
<evidence type="ECO:0000256" key="1">
    <source>
        <dbReference type="ARBA" id="ARBA00004123"/>
    </source>
</evidence>
<dbReference type="Pfam" id="PF00628">
    <property type="entry name" value="PHD"/>
    <property type="match status" value="1"/>
</dbReference>
<evidence type="ECO:0000256" key="10">
    <source>
        <dbReference type="SAM" id="MobiDB-lite"/>
    </source>
</evidence>
<dbReference type="SMART" id="SM00249">
    <property type="entry name" value="PHD"/>
    <property type="match status" value="1"/>
</dbReference>
<accession>A0A8K0JUL8</accession>
<dbReference type="Proteomes" id="UP000792457">
    <property type="component" value="Unassembled WGS sequence"/>
</dbReference>
<keyword evidence="13" id="KW-1185">Reference proteome</keyword>
<dbReference type="CDD" id="cd15529">
    <property type="entry name" value="PHD2_PHF10"/>
    <property type="match status" value="1"/>
</dbReference>
<feature type="region of interest" description="Disordered" evidence="10">
    <location>
        <begin position="465"/>
        <end position="497"/>
    </location>
</feature>
<keyword evidence="2" id="KW-0479">Metal-binding</keyword>
<evidence type="ECO:0000259" key="11">
    <source>
        <dbReference type="PROSITE" id="PS50016"/>
    </source>
</evidence>
<feature type="region of interest" description="Disordered" evidence="10">
    <location>
        <begin position="208"/>
        <end position="232"/>
    </location>
</feature>
<dbReference type="GO" id="GO:0008270">
    <property type="term" value="F:zinc ion binding"/>
    <property type="evidence" value="ECO:0007669"/>
    <property type="project" value="UniProtKB-KW"/>
</dbReference>
<evidence type="ECO:0000256" key="7">
    <source>
        <dbReference type="ARBA" id="ARBA00023163"/>
    </source>
</evidence>
<feature type="domain" description="PHD-type" evidence="11">
    <location>
        <begin position="416"/>
        <end position="464"/>
    </location>
</feature>
<dbReference type="AlphaFoldDB" id="A0A8K0JUL8"/>
<keyword evidence="7" id="KW-0804">Transcription</keyword>
<evidence type="ECO:0000256" key="8">
    <source>
        <dbReference type="ARBA" id="ARBA00023242"/>
    </source>
</evidence>
<proteinExistence type="predicted"/>
<dbReference type="SUPFAM" id="SSF57903">
    <property type="entry name" value="FYVE/PHD zinc finger"/>
    <property type="match status" value="1"/>
</dbReference>
<comment type="caution">
    <text evidence="12">The sequence shown here is derived from an EMBL/GenBank/DDBJ whole genome shotgun (WGS) entry which is preliminary data.</text>
</comment>
<keyword evidence="6" id="KW-0805">Transcription regulation</keyword>
<feature type="compositionally biased region" description="Basic and acidic residues" evidence="10">
    <location>
        <begin position="208"/>
        <end position="231"/>
    </location>
</feature>
<comment type="subcellular location">
    <subcellularLocation>
        <location evidence="1">Nucleus</location>
    </subcellularLocation>
</comment>
<feature type="compositionally biased region" description="Low complexity" evidence="10">
    <location>
        <begin position="340"/>
        <end position="349"/>
    </location>
</feature>
<dbReference type="EMBL" id="KZ308147">
    <property type="protein sequence ID" value="KAG8222970.1"/>
    <property type="molecule type" value="Genomic_DNA"/>
</dbReference>
<feature type="region of interest" description="Disordered" evidence="10">
    <location>
        <begin position="1"/>
        <end position="37"/>
    </location>
</feature>
<gene>
    <name evidence="12" type="ORF">J437_LFUL000265</name>
</gene>
<dbReference type="OrthoDB" id="1903104at2759"/>
<reference evidence="12" key="1">
    <citation type="submission" date="2013-04" db="EMBL/GenBank/DDBJ databases">
        <authorList>
            <person name="Qu J."/>
            <person name="Murali S.C."/>
            <person name="Bandaranaike D."/>
            <person name="Bellair M."/>
            <person name="Blankenburg K."/>
            <person name="Chao H."/>
            <person name="Dinh H."/>
            <person name="Doddapaneni H."/>
            <person name="Downs B."/>
            <person name="Dugan-Rocha S."/>
            <person name="Elkadiri S."/>
            <person name="Gnanaolivu R.D."/>
            <person name="Hernandez B."/>
            <person name="Javaid M."/>
            <person name="Jayaseelan J.C."/>
            <person name="Lee S."/>
            <person name="Li M."/>
            <person name="Ming W."/>
            <person name="Munidasa M."/>
            <person name="Muniz J."/>
            <person name="Nguyen L."/>
            <person name="Ongeri F."/>
            <person name="Osuji N."/>
            <person name="Pu L.-L."/>
            <person name="Puazo M."/>
            <person name="Qu C."/>
            <person name="Quiroz J."/>
            <person name="Raj R."/>
            <person name="Weissenberger G."/>
            <person name="Xin Y."/>
            <person name="Zou X."/>
            <person name="Han Y."/>
            <person name="Richards S."/>
            <person name="Worley K."/>
            <person name="Muzny D."/>
            <person name="Gibbs R."/>
        </authorList>
    </citation>
    <scope>NUCLEOTIDE SEQUENCE</scope>
    <source>
        <strain evidence="12">Sampled in the wild</strain>
    </source>
</reference>
<sequence>MAAKKGGNKKGAGNAAGDQLRNGGFTGKLPVPIDSHSKPTIQIFEEETRMSADSNSRSQTPARTITTVGINPEEEASQGSLLSNGTTESAKKKVRLEVYDPDSNVEFTAENLAEYQWPLNDKTADHYMIQEQVSEYLGVKSFKRKYPDLKRRVVEAEEKAFLRERGMVSESLCDMGLTALNSSEVLDVMFADFQDKYEEYRRVTRDRQAKEISNRQKAVSGERNKQSDYKRRAMKSAASWNSSFNKERKEERRCCFDMQTFTIHYPKSKTQLMTRDRNKIGNYPIALIPGQYTDYYKRYTPTELRYYPLNTVLYGPMRPNEMEEHVSDGSQSESEDSSSSDDSSSSCSEGTQDTEETCSTADLEGDGAGQTGSGEGKTASSGPAQILFLTGHPSCLDLTLDMVPHIKSYDWQCTDCKTCIECKDPADEDKMLFCDMCDRGYHIYCVGLRKVPSGSWHCQVCSGGSNESSKEPMPDGGVAASPQWQPETKKSERPLPQIISTPYPKVLVSKI</sequence>
<dbReference type="GO" id="GO:0005634">
    <property type="term" value="C:nucleus"/>
    <property type="evidence" value="ECO:0007669"/>
    <property type="project" value="UniProtKB-SubCell"/>
</dbReference>
<keyword evidence="3" id="KW-0677">Repeat</keyword>
<dbReference type="Gene3D" id="3.30.40.10">
    <property type="entry name" value="Zinc/RING finger domain, C3HC4 (zinc finger)"/>
    <property type="match status" value="1"/>
</dbReference>
<evidence type="ECO:0000313" key="13">
    <source>
        <dbReference type="Proteomes" id="UP000792457"/>
    </source>
</evidence>
<protein>
    <recommendedName>
        <fullName evidence="11">PHD-type domain-containing protein</fullName>
    </recommendedName>
</protein>
<evidence type="ECO:0000256" key="4">
    <source>
        <dbReference type="ARBA" id="ARBA00022771"/>
    </source>
</evidence>
<feature type="region of interest" description="Disordered" evidence="10">
    <location>
        <begin position="320"/>
        <end position="380"/>
    </location>
</feature>
<keyword evidence="8" id="KW-0539">Nucleus</keyword>
<dbReference type="InterPro" id="IPR019787">
    <property type="entry name" value="Znf_PHD-finger"/>
</dbReference>
<name>A0A8K0JUL8_LADFU</name>
<evidence type="ECO:0000256" key="3">
    <source>
        <dbReference type="ARBA" id="ARBA00022737"/>
    </source>
</evidence>
<evidence type="ECO:0000313" key="12">
    <source>
        <dbReference type="EMBL" id="KAG8222970.1"/>
    </source>
</evidence>
<dbReference type="PROSITE" id="PS50016">
    <property type="entry name" value="ZF_PHD_2"/>
    <property type="match status" value="1"/>
</dbReference>
<evidence type="ECO:0000256" key="2">
    <source>
        <dbReference type="ARBA" id="ARBA00022723"/>
    </source>
</evidence>
<dbReference type="InterPro" id="IPR001965">
    <property type="entry name" value="Znf_PHD"/>
</dbReference>
<keyword evidence="4 9" id="KW-0863">Zinc-finger</keyword>
<keyword evidence="5" id="KW-0862">Zinc</keyword>
<dbReference type="CDD" id="cd21085">
    <property type="entry name" value="WH_NTD_PHF10"/>
    <property type="match status" value="1"/>
</dbReference>